<feature type="domain" description="Acyl-CoA dehydrogenase/oxidase C-terminal" evidence="6">
    <location>
        <begin position="327"/>
        <end position="473"/>
    </location>
</feature>
<dbReference type="SUPFAM" id="SSF47203">
    <property type="entry name" value="Acyl-CoA dehydrogenase C-terminal domain-like"/>
    <property type="match status" value="1"/>
</dbReference>
<dbReference type="InterPro" id="IPR036250">
    <property type="entry name" value="AcylCo_DH-like_C"/>
</dbReference>
<dbReference type="Gene3D" id="1.10.540.10">
    <property type="entry name" value="Acyl-CoA dehydrogenase/oxidase, N-terminal domain"/>
    <property type="match status" value="1"/>
</dbReference>
<dbReference type="InterPro" id="IPR037069">
    <property type="entry name" value="AcylCoA_DH/ox_N_sf"/>
</dbReference>
<evidence type="ECO:0000313" key="10">
    <source>
        <dbReference type="Proteomes" id="UP000318571"/>
    </source>
</evidence>
<dbReference type="Gene3D" id="2.40.110.10">
    <property type="entry name" value="Butyryl-CoA Dehydrogenase, subunit A, domain 2"/>
    <property type="match status" value="1"/>
</dbReference>
<evidence type="ECO:0000259" key="8">
    <source>
        <dbReference type="Pfam" id="PF02771"/>
    </source>
</evidence>
<dbReference type="STRING" id="6832.A0A553NFQ1"/>
<evidence type="ECO:0000256" key="2">
    <source>
        <dbReference type="ARBA" id="ARBA00009347"/>
    </source>
</evidence>
<evidence type="ECO:0000259" key="6">
    <source>
        <dbReference type="Pfam" id="PF00441"/>
    </source>
</evidence>
<comment type="cofactor">
    <cofactor evidence="1 5">
        <name>FAD</name>
        <dbReference type="ChEBI" id="CHEBI:57692"/>
    </cofactor>
</comment>
<dbReference type="PANTHER" id="PTHR43884">
    <property type="entry name" value="ACYL-COA DEHYDROGENASE"/>
    <property type="match status" value="1"/>
</dbReference>
<dbReference type="CDD" id="cd00567">
    <property type="entry name" value="ACAD"/>
    <property type="match status" value="1"/>
</dbReference>
<dbReference type="AlphaFoldDB" id="A0A553NFQ1"/>
<reference evidence="9 10" key="1">
    <citation type="journal article" date="2018" name="Nat. Ecol. Evol.">
        <title>Genomic signatures of mitonuclear coevolution across populations of Tigriopus californicus.</title>
        <authorList>
            <person name="Barreto F.S."/>
            <person name="Watson E.T."/>
            <person name="Lima T.G."/>
            <person name="Willett C.S."/>
            <person name="Edmands S."/>
            <person name="Li W."/>
            <person name="Burton R.S."/>
        </authorList>
    </citation>
    <scope>NUCLEOTIDE SEQUENCE [LARGE SCALE GENOMIC DNA]</scope>
    <source>
        <strain evidence="9 10">San Diego</strain>
    </source>
</reference>
<accession>A0A553NFQ1</accession>
<evidence type="ECO:0000256" key="4">
    <source>
        <dbReference type="ARBA" id="ARBA00022827"/>
    </source>
</evidence>
<comment type="caution">
    <text evidence="9">The sequence shown here is derived from an EMBL/GenBank/DDBJ whole genome shotgun (WGS) entry which is preliminary data.</text>
</comment>
<protein>
    <submittedName>
        <fullName evidence="9">Uncharacterized protein</fullName>
    </submittedName>
</protein>
<proteinExistence type="inferred from homology"/>
<dbReference type="Pfam" id="PF02771">
    <property type="entry name" value="Acyl-CoA_dh_N"/>
    <property type="match status" value="1"/>
</dbReference>
<dbReference type="EMBL" id="VCGU01000458">
    <property type="protein sequence ID" value="TRY64270.1"/>
    <property type="molecule type" value="Genomic_DNA"/>
</dbReference>
<dbReference type="GO" id="GO:0050660">
    <property type="term" value="F:flavin adenine dinucleotide binding"/>
    <property type="evidence" value="ECO:0007669"/>
    <property type="project" value="InterPro"/>
</dbReference>
<evidence type="ECO:0000256" key="3">
    <source>
        <dbReference type="ARBA" id="ARBA00022630"/>
    </source>
</evidence>
<dbReference type="Pfam" id="PF02770">
    <property type="entry name" value="Acyl-CoA_dh_M"/>
    <property type="match status" value="1"/>
</dbReference>
<feature type="domain" description="Acyl-CoA dehydrogenase/oxidase N-terminal" evidence="8">
    <location>
        <begin position="103"/>
        <end position="204"/>
    </location>
</feature>
<organism evidence="9 10">
    <name type="scientific">Tigriopus californicus</name>
    <name type="common">Marine copepod</name>
    <dbReference type="NCBI Taxonomy" id="6832"/>
    <lineage>
        <taxon>Eukaryota</taxon>
        <taxon>Metazoa</taxon>
        <taxon>Ecdysozoa</taxon>
        <taxon>Arthropoda</taxon>
        <taxon>Crustacea</taxon>
        <taxon>Multicrustacea</taxon>
        <taxon>Hexanauplia</taxon>
        <taxon>Copepoda</taxon>
        <taxon>Harpacticoida</taxon>
        <taxon>Harpacticidae</taxon>
        <taxon>Tigriopus</taxon>
    </lineage>
</organism>
<keyword evidence="10" id="KW-1185">Reference proteome</keyword>
<dbReference type="GO" id="GO:0003995">
    <property type="term" value="F:acyl-CoA dehydrogenase activity"/>
    <property type="evidence" value="ECO:0007669"/>
    <property type="project" value="TreeGrafter"/>
</dbReference>
<dbReference type="InterPro" id="IPR009075">
    <property type="entry name" value="AcylCo_DH/oxidase_C"/>
</dbReference>
<sequence>MLSRLVTRNGRLAQRTLSCRLYSGSDLTSSNPPSSSQTKLERLAEDVRSLQENQALSTIDEFRLDIRPFAKDFFVGKFNPLVMSYPDVLPNDRYFDLKTKQLEVRNFLTTKRGQIDRIDSQRKISQEVTAPLAGMGVLGMRDSVSKGGQGRSMTETMAVMEEFACSLSLLEHVHQGNSFLAQALALYGTPEAKDKYLGPLCRGELMGAVCYSNPESGVDPTTGGVMVKSETDLEQYSLSGQKVWVTNADEAQIFLVFAKMGNSPTIQSEDEGVHISNITCFIVDRDSPGLTISPPYPNKVGMKGLSCCTLTFENVAVTDSNLLGPKDQGYTILREFMVPERAFTGAKVSAVLRNFLNELVKHVTSRQAYGKFLNDFDLIKSHLAEMTCYLYALEAMSYMVAGLNDVQREVDISMEANMTKVFAMETVDLFMKRSMGIIGQRLYDHDEPFAQISQDLLSMNLWEGPTDMVKILIGLEGVIYSGIINAEDVRLFRNPFTDPMSLVRKMYDYQKISTDKQLTSLKVSESVHPSLHGAGLKLEQSIHKLRFGTSKCLVDHGGNANLREVDLMRLGMAGVYTFAQASAIARANRDFCRGNAHGEHGVEIAVAFTRLVFPSLKQLVSELDAHFIEKNDFLLYRIHKHLTTNGSYCPVHPITKNVF</sequence>
<name>A0A553NFQ1_TIGCA</name>
<dbReference type="InterPro" id="IPR046373">
    <property type="entry name" value="Acyl-CoA_Oxase/DH_mid-dom_sf"/>
</dbReference>
<evidence type="ECO:0000256" key="1">
    <source>
        <dbReference type="ARBA" id="ARBA00001974"/>
    </source>
</evidence>
<comment type="similarity">
    <text evidence="2 5">Belongs to the acyl-CoA dehydrogenase family.</text>
</comment>
<evidence type="ECO:0000313" key="9">
    <source>
        <dbReference type="EMBL" id="TRY64270.1"/>
    </source>
</evidence>
<keyword evidence="5" id="KW-0560">Oxidoreductase</keyword>
<gene>
    <name evidence="9" type="ORF">TCAL_00457</name>
</gene>
<evidence type="ECO:0000256" key="5">
    <source>
        <dbReference type="RuleBase" id="RU362125"/>
    </source>
</evidence>
<dbReference type="InterPro" id="IPR013786">
    <property type="entry name" value="AcylCoA_DH/ox_N"/>
</dbReference>
<dbReference type="InterPro" id="IPR006091">
    <property type="entry name" value="Acyl-CoA_Oxase/DH_mid-dom"/>
</dbReference>
<dbReference type="Gene3D" id="1.20.140.10">
    <property type="entry name" value="Butyryl-CoA Dehydrogenase, subunit A, domain 3"/>
    <property type="match status" value="2"/>
</dbReference>
<dbReference type="Pfam" id="PF00441">
    <property type="entry name" value="Acyl-CoA_dh_1"/>
    <property type="match status" value="1"/>
</dbReference>
<dbReference type="Proteomes" id="UP000318571">
    <property type="component" value="Chromosome 10"/>
</dbReference>
<keyword evidence="4 5" id="KW-0274">FAD</keyword>
<dbReference type="InterPro" id="IPR009100">
    <property type="entry name" value="AcylCoA_DH/oxidase_NM_dom_sf"/>
</dbReference>
<feature type="domain" description="Acyl-CoA oxidase/dehydrogenase middle" evidence="7">
    <location>
        <begin position="209"/>
        <end position="315"/>
    </location>
</feature>
<keyword evidence="3 5" id="KW-0285">Flavoprotein</keyword>
<dbReference type="PANTHER" id="PTHR43884:SF9">
    <property type="entry name" value="COMPLEX I ASSEMBLY FACTOR ACAD9, MITOCHONDRIAL"/>
    <property type="match status" value="1"/>
</dbReference>
<dbReference type="OMA" id="FCHEGHE"/>
<dbReference type="SUPFAM" id="SSF56645">
    <property type="entry name" value="Acyl-CoA dehydrogenase NM domain-like"/>
    <property type="match status" value="1"/>
</dbReference>
<evidence type="ECO:0000259" key="7">
    <source>
        <dbReference type="Pfam" id="PF02770"/>
    </source>
</evidence>